<evidence type="ECO:0000256" key="4">
    <source>
        <dbReference type="ARBA" id="ARBA00025742"/>
    </source>
</evidence>
<dbReference type="Pfam" id="PF00149">
    <property type="entry name" value="Metallophos"/>
    <property type="match status" value="1"/>
</dbReference>
<gene>
    <name evidence="6" type="ORF">DOP62_01300</name>
</gene>
<accession>A0AAN1QQ87</accession>
<reference evidence="6 7" key="1">
    <citation type="journal article" date="2018" name="Sci. Rep.">
        <title>Genome Features and Biochemical Characteristics of a Robust, Fast Growing and Naturally Transformable Cyanobacterium Synechococcus elongatus PCC 11801 Isolated from India.</title>
        <authorList>
            <person name="Jaiswal D."/>
            <person name="Sengupta A."/>
            <person name="Sohoni S."/>
            <person name="Sengupta S."/>
            <person name="Phadnavis A.G."/>
            <person name="Pakrasi H.B."/>
            <person name="Wangikar P.P."/>
        </authorList>
    </citation>
    <scope>NUCLEOTIDE SEQUENCE [LARGE SCALE GENOMIC DNA]</scope>
    <source>
        <strain evidence="6 7">PCC 11801</strain>
    </source>
</reference>
<dbReference type="SUPFAM" id="SSF56300">
    <property type="entry name" value="Metallo-dependent phosphatases"/>
    <property type="match status" value="1"/>
</dbReference>
<evidence type="ECO:0000313" key="7">
    <source>
        <dbReference type="Proteomes" id="UP000267249"/>
    </source>
</evidence>
<evidence type="ECO:0000313" key="6">
    <source>
        <dbReference type="EMBL" id="AZB73590.1"/>
    </source>
</evidence>
<dbReference type="Gene3D" id="3.60.21.10">
    <property type="match status" value="1"/>
</dbReference>
<dbReference type="RefSeq" id="WP_208674928.1">
    <property type="nucleotide sequence ID" value="NZ_CP030139.2"/>
</dbReference>
<dbReference type="InterPro" id="IPR029052">
    <property type="entry name" value="Metallo-depent_PP-like"/>
</dbReference>
<keyword evidence="2" id="KW-0378">Hydrolase</keyword>
<dbReference type="InterPro" id="IPR050884">
    <property type="entry name" value="CNP_phosphodiesterase-III"/>
</dbReference>
<dbReference type="AlphaFoldDB" id="A0AAN1QQ87"/>
<comment type="similarity">
    <text evidence="4">Belongs to the cyclic nucleotide phosphodiesterase class-III family.</text>
</comment>
<dbReference type="PIRSF" id="PIRSF035427">
    <property type="entry name" value="All2852"/>
    <property type="match status" value="1"/>
</dbReference>
<evidence type="ECO:0000256" key="3">
    <source>
        <dbReference type="ARBA" id="ARBA00023004"/>
    </source>
</evidence>
<keyword evidence="1" id="KW-0479">Metal-binding</keyword>
<dbReference type="GO" id="GO:0046872">
    <property type="term" value="F:metal ion binding"/>
    <property type="evidence" value="ECO:0007669"/>
    <property type="project" value="UniProtKB-KW"/>
</dbReference>
<dbReference type="EMBL" id="CP030139">
    <property type="protein sequence ID" value="AZB73590.1"/>
    <property type="molecule type" value="Genomic_DNA"/>
</dbReference>
<sequence length="394" mass="44701">MNRSFRFALLSDLHIGLPQTIWHHPHRFHLIECSIPAFEQILTELAELDLDFLLLPGDLTQHGERENHHWLLQQLRQLPYPVYVVPGNHDMPAAASDRDRTGVAEFVELYQDFGFTSDRPYYRQTLIPDLDLFGLNSIAFDESGHQLHRGRVDREQLDWLQQELAASTAAQRWVMIHHNVLEHLPDQQKHPLGQRYILENAEELRSILEAGGVSVIFTGHLHIQATSQQGQLWEVTTGSLVSYPHPYRIGTVQPAADHWQLGLQSRRVQSIPSHPDLQGFSHDWMGDRSQSYLLRLLTHEPLNLSEAEAIALLPALRNFWAGVADGDTTVPSLVEAPPHVQAYFHRYSRAQQIDNQVALSLASFGRQQSQHRGVAMQIAAASDRADFAIAEKAS</sequence>
<evidence type="ECO:0000256" key="1">
    <source>
        <dbReference type="ARBA" id="ARBA00022723"/>
    </source>
</evidence>
<proteinExistence type="inferred from homology"/>
<organism evidence="6 7">
    <name type="scientific">Synechococcus elongatus PCC 11801</name>
    <dbReference type="NCBI Taxonomy" id="2219813"/>
    <lineage>
        <taxon>Bacteria</taxon>
        <taxon>Bacillati</taxon>
        <taxon>Cyanobacteriota</taxon>
        <taxon>Cyanophyceae</taxon>
        <taxon>Synechococcales</taxon>
        <taxon>Synechococcaceae</taxon>
        <taxon>Synechococcus</taxon>
    </lineage>
</organism>
<dbReference type="PANTHER" id="PTHR42988:SF2">
    <property type="entry name" value="CYCLIC NUCLEOTIDE PHOSPHODIESTERASE CBUA0032-RELATED"/>
    <property type="match status" value="1"/>
</dbReference>
<dbReference type="GO" id="GO:0016787">
    <property type="term" value="F:hydrolase activity"/>
    <property type="evidence" value="ECO:0007669"/>
    <property type="project" value="UniProtKB-KW"/>
</dbReference>
<evidence type="ECO:0000256" key="2">
    <source>
        <dbReference type="ARBA" id="ARBA00022801"/>
    </source>
</evidence>
<dbReference type="PANTHER" id="PTHR42988">
    <property type="entry name" value="PHOSPHOHYDROLASE"/>
    <property type="match status" value="1"/>
</dbReference>
<keyword evidence="3" id="KW-0408">Iron</keyword>
<dbReference type="InterPro" id="IPR011239">
    <property type="entry name" value="Pesterase_cyn"/>
</dbReference>
<evidence type="ECO:0000259" key="5">
    <source>
        <dbReference type="Pfam" id="PF00149"/>
    </source>
</evidence>
<feature type="domain" description="Calcineurin-like phosphoesterase" evidence="5">
    <location>
        <begin position="5"/>
        <end position="223"/>
    </location>
</feature>
<dbReference type="InterPro" id="IPR004843">
    <property type="entry name" value="Calcineurin-like_PHP"/>
</dbReference>
<name>A0AAN1QQ87_SYNEL</name>
<protein>
    <submittedName>
        <fullName evidence="6">Metallophosphoesterase</fullName>
    </submittedName>
</protein>
<dbReference type="Proteomes" id="UP000267249">
    <property type="component" value="Chromosome"/>
</dbReference>